<dbReference type="PANTHER" id="PTHR12993:SF11">
    <property type="entry name" value="N-ACETYLGLUCOSAMINYL-PHOSPHATIDYLINOSITOL DE-N-ACETYLASE"/>
    <property type="match status" value="1"/>
</dbReference>
<dbReference type="Proteomes" id="UP000295781">
    <property type="component" value="Chromosome"/>
</dbReference>
<evidence type="ECO:0000313" key="2">
    <source>
        <dbReference type="Proteomes" id="UP000295781"/>
    </source>
</evidence>
<dbReference type="Pfam" id="PF02585">
    <property type="entry name" value="PIG-L"/>
    <property type="match status" value="1"/>
</dbReference>
<dbReference type="InterPro" id="IPR003737">
    <property type="entry name" value="GlcNAc_PI_deacetylase-related"/>
</dbReference>
<dbReference type="EMBL" id="CP012670">
    <property type="protein sequence ID" value="AUX26876.1"/>
    <property type="molecule type" value="Genomic_DNA"/>
</dbReference>
<dbReference type="InterPro" id="IPR024078">
    <property type="entry name" value="LmbE-like_dom_sf"/>
</dbReference>
<accession>A0A4P2QC39</accession>
<dbReference type="GO" id="GO:0016811">
    <property type="term" value="F:hydrolase activity, acting on carbon-nitrogen (but not peptide) bonds, in linear amides"/>
    <property type="evidence" value="ECO:0007669"/>
    <property type="project" value="TreeGrafter"/>
</dbReference>
<dbReference type="AlphaFoldDB" id="A0A4P2QC39"/>
<dbReference type="PANTHER" id="PTHR12993">
    <property type="entry name" value="N-ACETYLGLUCOSAMINYL-PHOSPHATIDYLINOSITOL DE-N-ACETYLASE-RELATED"/>
    <property type="match status" value="1"/>
</dbReference>
<gene>
    <name evidence="1" type="ORF">SOCEGT47_074460</name>
</gene>
<dbReference type="Gene3D" id="3.40.50.10320">
    <property type="entry name" value="LmbE-like"/>
    <property type="match status" value="1"/>
</dbReference>
<dbReference type="SUPFAM" id="SSF102588">
    <property type="entry name" value="LmbE-like"/>
    <property type="match status" value="1"/>
</dbReference>
<proteinExistence type="predicted"/>
<sequence length="223" mass="24801">MHMDLWLRLDCSAVLVVAPHPDDEVIGCGGLITKCHDLGGKVAIAYLTCSSAERRREATEARHRLGAPDAYEMGWEEGHVRVDEASSAQLARLLEAINPARVFVPSADDVHRDHRASIQVLARALATASRTPGEIFEYEGFRPHAEANAYLDISDVSSRKFKALACYATQERLYRLDELVRHLNAYRARTTMRRHVAFAEAFLAMSVDCFLARARSRGAPNPA</sequence>
<reference evidence="1 2" key="1">
    <citation type="submission" date="2015-09" db="EMBL/GenBank/DDBJ databases">
        <title>Sorangium comparison.</title>
        <authorList>
            <person name="Zaburannyi N."/>
            <person name="Bunk B."/>
            <person name="Overmann J."/>
            <person name="Mueller R."/>
        </authorList>
    </citation>
    <scope>NUCLEOTIDE SEQUENCE [LARGE SCALE GENOMIC DNA]</scope>
    <source>
        <strain evidence="1 2">So ceGT47</strain>
    </source>
</reference>
<protein>
    <recommendedName>
        <fullName evidence="3">GlcNAc-PI de-N-acetylase</fullName>
    </recommendedName>
</protein>
<evidence type="ECO:0000313" key="1">
    <source>
        <dbReference type="EMBL" id="AUX26876.1"/>
    </source>
</evidence>
<evidence type="ECO:0008006" key="3">
    <source>
        <dbReference type="Google" id="ProtNLM"/>
    </source>
</evidence>
<name>A0A4P2QC39_SORCE</name>
<organism evidence="1 2">
    <name type="scientific">Sorangium cellulosum</name>
    <name type="common">Polyangium cellulosum</name>
    <dbReference type="NCBI Taxonomy" id="56"/>
    <lineage>
        <taxon>Bacteria</taxon>
        <taxon>Pseudomonadati</taxon>
        <taxon>Myxococcota</taxon>
        <taxon>Polyangia</taxon>
        <taxon>Polyangiales</taxon>
        <taxon>Polyangiaceae</taxon>
        <taxon>Sorangium</taxon>
    </lineage>
</organism>
<dbReference type="OrthoDB" id="9816564at2"/>